<protein>
    <submittedName>
        <fullName evidence="4">Ragulator complex protein LAMTOR3 isoform X2</fullName>
    </submittedName>
</protein>
<dbReference type="Proteomes" id="UP001318040">
    <property type="component" value="Chromosome 41"/>
</dbReference>
<dbReference type="PANTHER" id="PTHR13378">
    <property type="entry name" value="REGULATOR COMPLEX PROTEIN LAMTOR3"/>
    <property type="match status" value="1"/>
</dbReference>
<dbReference type="SMART" id="SM01278">
    <property type="entry name" value="MAPKK1_Int"/>
    <property type="match status" value="1"/>
</dbReference>
<evidence type="ECO:0000256" key="1">
    <source>
        <dbReference type="ARBA" id="ARBA00004492"/>
    </source>
</evidence>
<dbReference type="AlphaFoldDB" id="A0AAJ7TVY7"/>
<accession>A0AAJ7TVY7</accession>
<proteinExistence type="inferred from homology"/>
<name>A0AAJ7TVY7_PETMA</name>
<dbReference type="CTD" id="8649"/>
<organism evidence="3 4">
    <name type="scientific">Petromyzon marinus</name>
    <name type="common">Sea lamprey</name>
    <dbReference type="NCBI Taxonomy" id="7757"/>
    <lineage>
        <taxon>Eukaryota</taxon>
        <taxon>Metazoa</taxon>
        <taxon>Chordata</taxon>
        <taxon>Craniata</taxon>
        <taxon>Vertebrata</taxon>
        <taxon>Cyclostomata</taxon>
        <taxon>Hyperoartia</taxon>
        <taxon>Petromyzontiformes</taxon>
        <taxon>Petromyzontidae</taxon>
        <taxon>Petromyzon</taxon>
    </lineage>
</organism>
<dbReference type="GO" id="GO:0071986">
    <property type="term" value="C:Ragulator complex"/>
    <property type="evidence" value="ECO:0007669"/>
    <property type="project" value="TreeGrafter"/>
</dbReference>
<evidence type="ECO:0000313" key="4">
    <source>
        <dbReference type="RefSeq" id="XP_032825057.1"/>
    </source>
</evidence>
<reference evidence="4" key="1">
    <citation type="submission" date="2025-08" db="UniProtKB">
        <authorList>
            <consortium name="RefSeq"/>
        </authorList>
    </citation>
    <scope>IDENTIFICATION</scope>
    <source>
        <tissue evidence="4">Sperm</tissue>
    </source>
</reference>
<dbReference type="GO" id="GO:0032008">
    <property type="term" value="P:positive regulation of TOR signaling"/>
    <property type="evidence" value="ECO:0007669"/>
    <property type="project" value="TreeGrafter"/>
</dbReference>
<dbReference type="PANTHER" id="PTHR13378:SF1">
    <property type="entry name" value="RAGULATOR COMPLEX PROTEIN LAMTOR3"/>
    <property type="match status" value="1"/>
</dbReference>
<sequence>MDHQQTFLPGPPPSTLCESEPSLWWSGLAMAEDLKRYLYKQLVKVDGLHAIVISDRDGVPIIKVATENAPETALRPSFLGTFALATDQGSKLGLSKNKSIVCYYSSFQGAARPGCGPRVWRWAQGAARANDLMSAPL</sequence>
<evidence type="ECO:0000256" key="2">
    <source>
        <dbReference type="ARBA" id="ARBA00005356"/>
    </source>
</evidence>
<comment type="subcellular location">
    <subcellularLocation>
        <location evidence="1">Late endosome membrane</location>
        <topology evidence="1">Peripheral membrane protein</topology>
        <orientation evidence="1">Cytoplasmic side</orientation>
    </subcellularLocation>
</comment>
<dbReference type="GO" id="GO:0031902">
    <property type="term" value="C:late endosome membrane"/>
    <property type="evidence" value="ECO:0007669"/>
    <property type="project" value="UniProtKB-SubCell"/>
</dbReference>
<comment type="similarity">
    <text evidence="2">Belongs to the LAMTOR3 family.</text>
</comment>
<dbReference type="RefSeq" id="XP_032825057.1">
    <property type="nucleotide sequence ID" value="XM_032969166.1"/>
</dbReference>
<evidence type="ECO:0000313" key="3">
    <source>
        <dbReference type="Proteomes" id="UP001318040"/>
    </source>
</evidence>
<dbReference type="SUPFAM" id="SSF103196">
    <property type="entry name" value="Roadblock/LC7 domain"/>
    <property type="match status" value="1"/>
</dbReference>
<dbReference type="Gene3D" id="3.30.450.30">
    <property type="entry name" value="Dynein light chain 2a, cytoplasmic"/>
    <property type="match status" value="1"/>
</dbReference>
<dbReference type="InterPro" id="IPR015019">
    <property type="entry name" value="LAMTOR3"/>
</dbReference>
<keyword evidence="3" id="KW-1185">Reference proteome</keyword>
<gene>
    <name evidence="4" type="primary">LAMTOR3</name>
</gene>
<dbReference type="GO" id="GO:0071230">
    <property type="term" value="P:cellular response to amino acid stimulus"/>
    <property type="evidence" value="ECO:0007669"/>
    <property type="project" value="TreeGrafter"/>
</dbReference>
<dbReference type="Pfam" id="PF08923">
    <property type="entry name" value="MAPKK1_Int"/>
    <property type="match status" value="1"/>
</dbReference>